<feature type="transmembrane region" description="Helical" evidence="1">
    <location>
        <begin position="7"/>
        <end position="27"/>
    </location>
</feature>
<dbReference type="PANTHER" id="PTHR37490">
    <property type="entry name" value="EXPRESSED PROTEIN"/>
    <property type="match status" value="1"/>
</dbReference>
<keyword evidence="1" id="KW-0812">Transmembrane</keyword>
<name>A0A6C0HZX8_9ZZZZ</name>
<dbReference type="PANTHER" id="PTHR37490:SF1">
    <property type="entry name" value="GLYCOSYLTRANSFERASE 2-LIKE DOMAIN-CONTAINING PROTEIN"/>
    <property type="match status" value="1"/>
</dbReference>
<dbReference type="EMBL" id="MN740044">
    <property type="protein sequence ID" value="QHT85716.1"/>
    <property type="molecule type" value="Genomic_DNA"/>
</dbReference>
<evidence type="ECO:0000256" key="1">
    <source>
        <dbReference type="SAM" id="Phobius"/>
    </source>
</evidence>
<dbReference type="InterPro" id="IPR021838">
    <property type="entry name" value="DUF3431"/>
</dbReference>
<accession>A0A6C0HZX8</accession>
<keyword evidence="1" id="KW-0472">Membrane</keyword>
<proteinExistence type="predicted"/>
<sequence>MKKNKNILYILFFIFIIILFTLVYNLYIKKNKESFTNNIEIVIARYNENLNWLNDEPFNDIPVIVYNKGPNENFIKNEHIYKIVPLPNIGREMHTFFYHIIENYENLANVTIFLVGSTDSPWKMEKAKPVVLKIKETNNTTMSCNEDENIMNKIQEFQIDNYMSSNSNNSDINNDENMKKSDIRPYGKWYESTFVNNEKNTCIGYNSVFGISRKHILQKPKSYYENLLNQVNDHQNLETVHYIERSWYAIFYPYDEINIIPCTSCNF</sequence>
<dbReference type="AlphaFoldDB" id="A0A6C0HZX8"/>
<dbReference type="Pfam" id="PF11913">
    <property type="entry name" value="DUF3431"/>
    <property type="match status" value="1"/>
</dbReference>
<reference evidence="2" key="1">
    <citation type="journal article" date="2020" name="Nature">
        <title>Giant virus diversity and host interactions through global metagenomics.</title>
        <authorList>
            <person name="Schulz F."/>
            <person name="Roux S."/>
            <person name="Paez-Espino D."/>
            <person name="Jungbluth S."/>
            <person name="Walsh D.A."/>
            <person name="Denef V.J."/>
            <person name="McMahon K.D."/>
            <person name="Konstantinidis K.T."/>
            <person name="Eloe-Fadrosh E.A."/>
            <person name="Kyrpides N.C."/>
            <person name="Woyke T."/>
        </authorList>
    </citation>
    <scope>NUCLEOTIDE SEQUENCE</scope>
    <source>
        <strain evidence="2">GVMAG-M-3300023184-182</strain>
    </source>
</reference>
<evidence type="ECO:0000313" key="2">
    <source>
        <dbReference type="EMBL" id="QHT85716.1"/>
    </source>
</evidence>
<organism evidence="2">
    <name type="scientific">viral metagenome</name>
    <dbReference type="NCBI Taxonomy" id="1070528"/>
    <lineage>
        <taxon>unclassified sequences</taxon>
        <taxon>metagenomes</taxon>
        <taxon>organismal metagenomes</taxon>
    </lineage>
</organism>
<keyword evidence="1" id="KW-1133">Transmembrane helix</keyword>
<protein>
    <submittedName>
        <fullName evidence="2">Uncharacterized protein</fullName>
    </submittedName>
</protein>